<evidence type="ECO:0000256" key="3">
    <source>
        <dbReference type="ARBA" id="ARBA00022679"/>
    </source>
</evidence>
<dbReference type="InterPro" id="IPR020802">
    <property type="entry name" value="TesA-like"/>
</dbReference>
<dbReference type="Pfam" id="PF02801">
    <property type="entry name" value="Ketoacyl-synt_C"/>
    <property type="match status" value="2"/>
</dbReference>
<dbReference type="InterPro" id="IPR014043">
    <property type="entry name" value="Acyl_transferase_dom"/>
</dbReference>
<dbReference type="InterPro" id="IPR014031">
    <property type="entry name" value="Ketoacyl_synth_C"/>
</dbReference>
<keyword evidence="10" id="KW-1185">Reference proteome</keyword>
<dbReference type="Pfam" id="PF00109">
    <property type="entry name" value="ketoacyl-synt"/>
    <property type="match status" value="2"/>
</dbReference>
<accession>A0ABX7Y5X4</accession>
<dbReference type="Gene3D" id="3.10.129.110">
    <property type="entry name" value="Polyketide synthase dehydratase"/>
    <property type="match status" value="2"/>
</dbReference>
<keyword evidence="3" id="KW-0808">Transferase</keyword>
<dbReference type="Gene3D" id="3.40.47.10">
    <property type="match status" value="2"/>
</dbReference>
<feature type="region of interest" description="C-terminal hotdog fold" evidence="5">
    <location>
        <begin position="2717"/>
        <end position="2851"/>
    </location>
</feature>
<dbReference type="Proteomes" id="UP000678513">
    <property type="component" value="Chromosome"/>
</dbReference>
<feature type="domain" description="Ketosynthase family 3 (KS3)" evidence="7">
    <location>
        <begin position="1736"/>
        <end position="2150"/>
    </location>
</feature>
<evidence type="ECO:0000256" key="5">
    <source>
        <dbReference type="PROSITE-ProRule" id="PRU01363"/>
    </source>
</evidence>
<dbReference type="InterPro" id="IPR001031">
    <property type="entry name" value="Thioesterase"/>
</dbReference>
<dbReference type="InterPro" id="IPR001227">
    <property type="entry name" value="Ac_transferase_dom_sf"/>
</dbReference>
<dbReference type="InterPro" id="IPR050091">
    <property type="entry name" value="PKS_NRPS_Biosynth_Enz"/>
</dbReference>
<organism evidence="9 10">
    <name type="scientific">Arachnia rubra</name>
    <dbReference type="NCBI Taxonomy" id="1547448"/>
    <lineage>
        <taxon>Bacteria</taxon>
        <taxon>Bacillati</taxon>
        <taxon>Actinomycetota</taxon>
        <taxon>Actinomycetes</taxon>
        <taxon>Propionibacteriales</taxon>
        <taxon>Propionibacteriaceae</taxon>
        <taxon>Arachnia</taxon>
    </lineage>
</organism>
<dbReference type="InterPro" id="IPR016036">
    <property type="entry name" value="Malonyl_transacylase_ACP-bd"/>
</dbReference>
<dbReference type="SUPFAM" id="SSF53901">
    <property type="entry name" value="Thiolase-like"/>
    <property type="match status" value="2"/>
</dbReference>
<feature type="active site" description="Proton donor; for dehydratase activity" evidence="5">
    <location>
        <position position="1114"/>
    </location>
</feature>
<dbReference type="SMART" id="SM00827">
    <property type="entry name" value="PKS_AT"/>
    <property type="match status" value="2"/>
</dbReference>
<dbReference type="PROSITE" id="PS00012">
    <property type="entry name" value="PHOSPHOPANTETHEINE"/>
    <property type="match status" value="2"/>
</dbReference>
<dbReference type="InterPro" id="IPR049552">
    <property type="entry name" value="PKS_DH_N"/>
</dbReference>
<protein>
    <submittedName>
        <fullName evidence="9">SDR family NAD(P)-dependent oxidoreductase</fullName>
    </submittedName>
</protein>
<dbReference type="InterPro" id="IPR036736">
    <property type="entry name" value="ACP-like_sf"/>
</dbReference>
<feature type="domain" description="PKS/mFAS DH" evidence="8">
    <location>
        <begin position="918"/>
        <end position="1190"/>
    </location>
</feature>
<dbReference type="Gene3D" id="1.10.1200.10">
    <property type="entry name" value="ACP-like"/>
    <property type="match status" value="2"/>
</dbReference>
<evidence type="ECO:0000313" key="10">
    <source>
        <dbReference type="Proteomes" id="UP000678513"/>
    </source>
</evidence>
<dbReference type="PROSITE" id="PS50075">
    <property type="entry name" value="CARRIER"/>
    <property type="match status" value="2"/>
</dbReference>
<dbReference type="SMART" id="SM00826">
    <property type="entry name" value="PKS_DH"/>
    <property type="match status" value="2"/>
</dbReference>
<dbReference type="Pfam" id="PF22953">
    <property type="entry name" value="SpnB_Rossmann"/>
    <property type="match status" value="1"/>
</dbReference>
<dbReference type="InterPro" id="IPR036291">
    <property type="entry name" value="NAD(P)-bd_dom_sf"/>
</dbReference>
<dbReference type="SMART" id="SM00822">
    <property type="entry name" value="PKS_KR"/>
    <property type="match status" value="2"/>
</dbReference>
<dbReference type="SUPFAM" id="SSF55048">
    <property type="entry name" value="Probable ACP-binding domain of malonyl-CoA ACP transacylase"/>
    <property type="match status" value="1"/>
</dbReference>
<dbReference type="EMBL" id="CP072384">
    <property type="protein sequence ID" value="QUC08269.1"/>
    <property type="molecule type" value="Genomic_DNA"/>
</dbReference>
<feature type="domain" description="PKS/mFAS DH" evidence="8">
    <location>
        <begin position="2584"/>
        <end position="2851"/>
    </location>
</feature>
<dbReference type="InterPro" id="IPR055123">
    <property type="entry name" value="SpnB-like_Rossmann"/>
</dbReference>
<dbReference type="CDD" id="cd00833">
    <property type="entry name" value="PKS"/>
    <property type="match status" value="2"/>
</dbReference>
<dbReference type="Pfam" id="PF00698">
    <property type="entry name" value="Acyl_transf_1"/>
    <property type="match status" value="2"/>
</dbReference>
<dbReference type="Pfam" id="PF00975">
    <property type="entry name" value="Thioesterase"/>
    <property type="match status" value="1"/>
</dbReference>
<dbReference type="InterPro" id="IPR049900">
    <property type="entry name" value="PKS_mFAS_DH"/>
</dbReference>
<dbReference type="PROSITE" id="PS52004">
    <property type="entry name" value="KS3_2"/>
    <property type="match status" value="2"/>
</dbReference>
<evidence type="ECO:0000259" key="6">
    <source>
        <dbReference type="PROSITE" id="PS50075"/>
    </source>
</evidence>
<dbReference type="SUPFAM" id="SSF53474">
    <property type="entry name" value="alpha/beta-Hydrolases"/>
    <property type="match status" value="1"/>
</dbReference>
<dbReference type="SUPFAM" id="SSF52151">
    <property type="entry name" value="FabD/lysophospholipase-like"/>
    <property type="match status" value="2"/>
</dbReference>
<evidence type="ECO:0000259" key="8">
    <source>
        <dbReference type="PROSITE" id="PS52019"/>
    </source>
</evidence>
<evidence type="ECO:0000256" key="2">
    <source>
        <dbReference type="ARBA" id="ARBA00022553"/>
    </source>
</evidence>
<dbReference type="Gene3D" id="3.40.50.720">
    <property type="entry name" value="NAD(P)-binding Rossmann-like Domain"/>
    <property type="match status" value="2"/>
</dbReference>
<proteinExistence type="predicted"/>
<dbReference type="SMART" id="SM00824">
    <property type="entry name" value="PKS_TE"/>
    <property type="match status" value="1"/>
</dbReference>
<feature type="domain" description="Ketosynthase family 3 (KS3)" evidence="7">
    <location>
        <begin position="30"/>
        <end position="446"/>
    </location>
</feature>
<dbReference type="Pfam" id="PF14765">
    <property type="entry name" value="PS-DH"/>
    <property type="match status" value="2"/>
</dbReference>
<evidence type="ECO:0000313" key="9">
    <source>
        <dbReference type="EMBL" id="QUC08269.1"/>
    </source>
</evidence>
<feature type="domain" description="Carrier" evidence="6">
    <location>
        <begin position="1642"/>
        <end position="1717"/>
    </location>
</feature>
<dbReference type="Pfam" id="PF08659">
    <property type="entry name" value="KR"/>
    <property type="match status" value="2"/>
</dbReference>
<feature type="active site" description="Proton acceptor; for dehydratase activity" evidence="5">
    <location>
        <position position="2620"/>
    </location>
</feature>
<keyword evidence="1" id="KW-0596">Phosphopantetheine</keyword>
<name>A0ABX7Y5X4_9ACTN</name>
<keyword evidence="4" id="KW-0012">Acyltransferase</keyword>
<dbReference type="PROSITE" id="PS52019">
    <property type="entry name" value="PKS_MFAS_DH"/>
    <property type="match status" value="2"/>
</dbReference>
<dbReference type="CDD" id="cd08956">
    <property type="entry name" value="KR_3_FAS_SDR_x"/>
    <property type="match status" value="1"/>
</dbReference>
<sequence length="3634" mass="383783">MHQEVERLRNYLRRVTGELRTTRQMLAQAHEPIAIVGMGCRFPGSSNPCEFWQNLADGVDGVGPFPTDRGWDLEMLSAYAVSPEGGFVEDAYDFDAGFFGINPREALAMDPQQRLTLQVAWEALEDARLNPAELRGQDVGVFSGVMYQDYGTLVGEAADMRDYLSVGGSNSVVSGRVSYTLGFRGPALSVDTACSSSLVALHLAVSSLRRHETSCALVTGGMIMSTPAAFESYGLDGALSATARCRAFSEDADGTGWGEGVGVLVLERLGDAQRFGHRVLALIRGTAVNQDGASSGLTAPNGPAQAHVIRAALEDAGLEAADIDLIEAHGTGTRLGDPIEAGAIHETYGQAHDATRPVYLGSVKSNIGHTQAAAGVAGVIKVVQSMRHNRMPKTLHVSEPTSAVDWDGSVSILTDPRPWGPGEQPRRGAVSAFGFSGTNAHVILEEAPVKEAAEPEAEQPEAGVTDIALPLVLSAPTRSALDRQVDAFTAWLEDHNDADVNAVAATLARTRTHFPHRFAVSTRAAAGIPEAIEQGSGIAGIERAAGGRTVFIYPGQGGHWEGMGKALMDQSPVFASAVAECAAAFGDELDFDLAQAIATGEAGRPVDPLARLHVCSFALAVGLTRIWQSVGIVPDAVLGVSMGEASAWWAAGALTLEQAARVVLARARVLDGLAGDYTMLAVRTSAAAVESQLRELGLTQTVWVVSDTSPASCTVLGATKSVDRLETCLTEQGIRTRIVREMRAPTHSPMIEGLRDDVLNALVDLTAAEASIPVYSATYGGRLASTGGCGAEHWFDNLRNALQVRSAVTQLAGDGFDVAVEISTHPSLRIDVELSYEELGQPIQVITSLQRGGDMADLDAGLAAATVAGIADIRGLWAARRSDLGDAPTYAFEGKRYFVEPSLSRTDLSSLGLDSPSYPLLDAQIQLASGRATVMVGQLAADRLPWLRDHMLNGRVLLPGTAFVELALQAGDALGCLTLDELVLVTPVEVSPGRIVNIQVVVEEADEQGHRACGVWSRASAEHEWTLNATGRLSSSAAPVAPRLTAWPPAEAEPIDVTALYEGYDSRGLSYGPAFRGLVDAWRCGADTVAAEVALPESIRAQADDYIIHPALLDAALHAIANLLGADGPVGMPFAWSGVRALGVGAKRARVLLTRQGEDRVQLVLYDGAGDVAVHVENVVVRAPEELSDSGLDANAALFETAWEEIPTESPAGARWYLWGTPTMPWDSRVVGCWSPDDGRPQGRVVLPIPRDLGPEKATAHLMEKLQDWLAHPEFEGNQLDIFTSGAVALDNDVPVDVGGAAVWGFVRTAQGEHPGQFRLIDLDDDPASWSALDTIPRSCKEVAIRSGRSLGQMLRRRRPDTSALRQVDPERTVVISGVGGIGTVIARALVTVNGARHVLLASRRGEKNPATVELADELQLLGASVTVVAADVSDPRGVDLILSKLDPRHPLGTVVHTAGVLRDSVMARLDSASLAPVFAAKTRAVALLDEATRSMNLDDFIVCSSAAGTFGALGQANYAAANAGLDALCHNRRMAGLPATSLAWGPWVAQNTAASVGVGASSGLSPISFDQGKALFEQALHDGVPSLVLPLVLDLGAVRRHAESGSVPDLLLKLAGIRQRRLAAAADGADWASLPLETAREKLSALAAEVTASVLGYASMDDVPLDLPFRDLGIDSLTALRLRNRLAEVTGLRLPVTLVFDHPTVTHVVEFLLSKLVDAEAPVVAPAVMSSATTTGKIAVIGAACRLPGGVRTPADLWRLVIEGGDGVGPVPEDRQWRPVAENTPEGGFIDGAYDFDPAFFSISRREALAMDPVQRLSLELAWEALERAHIDPTGLRGSATAVYVGLMHQDYKESIGVAPEDCEAYLGIGHSDSVVSGRLSYTLGLQGPAVSVNTACSSSLVAVHLGVQALRSGEASLALAGGGGVMSTELGFSMFGSTGGLSATGRCRAFSDSADGTGLGEGVAFVVLERLEDALAAGHPVLAVIEGSAVTQDGASNGLTAPNGQAQELTIRRALADAGVEARQVDLLEAHGTGTRLGDPVEVGALMRTYGREHPDDEPLWIGTLKSNIAHTQAAAGAASLVKTVEAIRHGIMPPTIHVDSVSSHIDWDEGAVRPLLTAQLWPQGHARRAAVSSFGISGTNAHLILTEAPTRDEQVAPVGDVGPIVISGKSPRAAQEQAERVADFLERGEAPVADIAQVLAMTRPSFPHHIVAAAATPAKLATVLRDVMVATAPALGRTAFVFNGAGAHRFGMGRELAGCFPTFAAAIDEIAEIARPILGQDLRAALWRDEALLESLPFAQAGSFAIQIALTTLLREHGVIPQALVGHSLGAIAAAHVAGVLSLSDALTLVVRRAQLLEEIPGVAIEAVKASEHDVLAAMEGIDDVDITVLNSALDTVIAGSDAAVAEVLSRLDAHHVKLRFGYPSHTRRAEAIADELTACAAAMEHHPPQIPLLSNLDGRPHEQVTPETWATLARMPVRFGDCVAWLRDHGYGRMVELGALAPLTPAIAAGDAWPIPTLRSGIPEPVAYATALGAIHASGGDVSWPAYFGRDHAPTGVSLPTYPFQRETLRIPKHGRDRSSDAVGTLVDDVVTSASSGETLAKTSLVISDVPWLGEHRLSGQSVLPGAAWIDIVLETAERIELPVIDELIIESPLTIDGDHLDLQVSFEPTDGASRRFTGHARVDDGPWIRHISGRISSNIPATASSAIAEDNATELVVDGLYQRMSEAGIAYGPTFQSLVAARQAGDVVWGEMRFQEPTDGHIIHPALLDACIHPLMLTTLVGRDGAEFPFIWEGVHVHRRDVPVATSRIELTGPSQVRMDLFDAVGNSVATVERLTLRKADLVKPRRHHLIMRWDASDHQAETERVEVVALDEADAVAAEEVRRSLDCGAGALTRYLVVPEGSDNRIVETVAQVHTALITTLEDDDVQRVVLVHRGATTGASLANAAVWGMGLTAQVENPGRVGLLDLDPTKTLGFVAVDGQIPQARLCQGVLQVPRLQALPVPEAELEAPGAVLILGGGAIGLEVARGAASRGAASVVIASRKGAHASGIAELRDEFPNIPIEAVACDATDPDAVRTCVELAPRWDEVYFTAAALHDGVLHGLHAQDFQTPISVKIDGARALLAALEDRPAPSRICFFSSVAGVLGSAGQGTYAAANAALDALAMRHRALGVPVQSLAWGAWGETGLAVDLSARATGLAGLSTREGLDLLWDASAHDAAALVPLALDYAALHQLADQGLLPPLLNGIVERRPTASRTATPESNLNSLSPKKRASAVLDLILREMATVLKCQPEDIDPDRPLGEYGFDSLMALELRNRITQTVAVRLSATVVFEQPTASALAAFVANEMDAPVAPVVRDDLITLQDLYRQALDQGQLVLGTKLLHTAASLRPTFSKGDGFTAQTVVLAAGDEPTLYCFNSCMQTAGTQSYAQLGRILTGRRRVVNVTLPGFVSGESLPDSVEAVMAALADAVEKDASEHPKVFLGTSAGGWFAHGAAAALEARGGHVDGVILVDAYPPQVDFLGRFGLALIAGMNERAKSFDMSSDARLTASGWYGGLFADHRPEAIRAREVLLRATEPLAPTDAPDWRATWPTRHESIDIDGDHFTVLETQCKQTTEVIESWITNLGL</sequence>
<dbReference type="RefSeq" id="WP_212323939.1">
    <property type="nucleotide sequence ID" value="NZ_AP024463.1"/>
</dbReference>
<evidence type="ECO:0000256" key="1">
    <source>
        <dbReference type="ARBA" id="ARBA00022450"/>
    </source>
</evidence>
<dbReference type="InterPro" id="IPR042104">
    <property type="entry name" value="PKS_dehydratase_sf"/>
</dbReference>
<dbReference type="PROSITE" id="PS00606">
    <property type="entry name" value="KS3_1"/>
    <property type="match status" value="2"/>
</dbReference>
<dbReference type="SUPFAM" id="SSF47336">
    <property type="entry name" value="ACP-like"/>
    <property type="match status" value="1"/>
</dbReference>
<dbReference type="InterPro" id="IPR018201">
    <property type="entry name" value="Ketoacyl_synth_AS"/>
</dbReference>
<dbReference type="InterPro" id="IPR006162">
    <property type="entry name" value="Ppantetheine_attach_site"/>
</dbReference>
<feature type="region of interest" description="N-terminal hotdog fold" evidence="5">
    <location>
        <begin position="918"/>
        <end position="1040"/>
    </location>
</feature>
<dbReference type="SMART" id="SM00825">
    <property type="entry name" value="PKS_KS"/>
    <property type="match status" value="2"/>
</dbReference>
<evidence type="ECO:0000256" key="4">
    <source>
        <dbReference type="ARBA" id="ARBA00023315"/>
    </source>
</evidence>
<feature type="region of interest" description="N-terminal hotdog fold" evidence="5">
    <location>
        <begin position="2584"/>
        <end position="2707"/>
    </location>
</feature>
<feature type="domain" description="Carrier" evidence="6">
    <location>
        <begin position="3277"/>
        <end position="3354"/>
    </location>
</feature>
<dbReference type="InterPro" id="IPR016039">
    <property type="entry name" value="Thiolase-like"/>
</dbReference>
<dbReference type="Pfam" id="PF16197">
    <property type="entry name" value="KAsynt_C_assoc"/>
    <property type="match status" value="2"/>
</dbReference>
<dbReference type="PANTHER" id="PTHR43775">
    <property type="entry name" value="FATTY ACID SYNTHASE"/>
    <property type="match status" value="1"/>
</dbReference>
<dbReference type="PANTHER" id="PTHR43775:SF51">
    <property type="entry name" value="INACTIVE PHENOLPHTHIOCEROL SYNTHESIS POLYKETIDE SYNTHASE TYPE I PKS1-RELATED"/>
    <property type="match status" value="1"/>
</dbReference>
<dbReference type="InterPro" id="IPR032821">
    <property type="entry name" value="PKS_assoc"/>
</dbReference>
<dbReference type="InterPro" id="IPR049551">
    <property type="entry name" value="PKS_DH_C"/>
</dbReference>
<dbReference type="Gene3D" id="3.40.50.1820">
    <property type="entry name" value="alpha/beta hydrolase"/>
    <property type="match status" value="1"/>
</dbReference>
<dbReference type="Pfam" id="PF21089">
    <property type="entry name" value="PKS_DH_N"/>
    <property type="match status" value="2"/>
</dbReference>
<keyword evidence="2" id="KW-0597">Phosphoprotein</keyword>
<gene>
    <name evidence="9" type="ORF">J5A65_00485</name>
</gene>
<dbReference type="InterPro" id="IPR029058">
    <property type="entry name" value="AB_hydrolase_fold"/>
</dbReference>
<dbReference type="Gene3D" id="3.40.366.10">
    <property type="entry name" value="Malonyl-Coenzyme A Acyl Carrier Protein, domain 2"/>
    <property type="match status" value="2"/>
</dbReference>
<dbReference type="InterPro" id="IPR020806">
    <property type="entry name" value="PKS_PP-bd"/>
</dbReference>
<dbReference type="InterPro" id="IPR057326">
    <property type="entry name" value="KR_dom"/>
</dbReference>
<dbReference type="Gene3D" id="3.30.70.3290">
    <property type="match status" value="2"/>
</dbReference>
<dbReference type="SMART" id="SM00823">
    <property type="entry name" value="PKS_PP"/>
    <property type="match status" value="2"/>
</dbReference>
<dbReference type="InterPro" id="IPR009081">
    <property type="entry name" value="PP-bd_ACP"/>
</dbReference>
<feature type="region of interest" description="C-terminal hotdog fold" evidence="5">
    <location>
        <begin position="1052"/>
        <end position="1190"/>
    </location>
</feature>
<dbReference type="SMART" id="SM01294">
    <property type="entry name" value="PKS_PP_betabranch"/>
    <property type="match status" value="1"/>
</dbReference>
<dbReference type="InterPro" id="IPR013968">
    <property type="entry name" value="PKS_KR"/>
</dbReference>
<feature type="active site" description="Proton acceptor; for dehydratase activity" evidence="5">
    <location>
        <position position="950"/>
    </location>
</feature>
<evidence type="ECO:0000259" key="7">
    <source>
        <dbReference type="PROSITE" id="PS52004"/>
    </source>
</evidence>
<dbReference type="SUPFAM" id="SSF51735">
    <property type="entry name" value="NAD(P)-binding Rossmann-fold domains"/>
    <property type="match status" value="4"/>
</dbReference>
<dbReference type="InterPro" id="IPR016035">
    <property type="entry name" value="Acyl_Trfase/lysoPLipase"/>
</dbReference>
<dbReference type="Pfam" id="PF00550">
    <property type="entry name" value="PP-binding"/>
    <property type="match status" value="2"/>
</dbReference>
<reference evidence="9 10" key="1">
    <citation type="submission" date="2021-03" db="EMBL/GenBank/DDBJ databases">
        <title>Human Oral Microbial Genomes.</title>
        <authorList>
            <person name="Johnston C.D."/>
            <person name="Chen T."/>
            <person name="Dewhirst F.E."/>
        </authorList>
    </citation>
    <scope>NUCLEOTIDE SEQUENCE [LARGE SCALE GENOMIC DNA]</scope>
    <source>
        <strain evidence="9 10">DSMZ 100122</strain>
    </source>
</reference>
<dbReference type="InterPro" id="IPR014030">
    <property type="entry name" value="Ketoacyl_synth_N"/>
</dbReference>
<dbReference type="InterPro" id="IPR020841">
    <property type="entry name" value="PKS_Beta-ketoAc_synthase_dom"/>
</dbReference>
<feature type="active site" description="Proton donor; for dehydratase activity" evidence="5">
    <location>
        <position position="2774"/>
    </location>
</feature>
<dbReference type="InterPro" id="IPR020807">
    <property type="entry name" value="PKS_DH"/>
</dbReference>